<feature type="compositionally biased region" description="Polar residues" evidence="2">
    <location>
        <begin position="28"/>
        <end position="40"/>
    </location>
</feature>
<gene>
    <name evidence="3" type="ORF">INP51_12330</name>
</gene>
<organism evidence="3 4">
    <name type="scientific">Blautia liquoris</name>
    <dbReference type="NCBI Taxonomy" id="2779518"/>
    <lineage>
        <taxon>Bacteria</taxon>
        <taxon>Bacillati</taxon>
        <taxon>Bacillota</taxon>
        <taxon>Clostridia</taxon>
        <taxon>Lachnospirales</taxon>
        <taxon>Lachnospiraceae</taxon>
        <taxon>Blautia</taxon>
    </lineage>
</organism>
<dbReference type="InterPro" id="IPR050490">
    <property type="entry name" value="Bact_solute-bd_prot1"/>
</dbReference>
<dbReference type="SUPFAM" id="SSF53850">
    <property type="entry name" value="Periplasmic binding protein-like II"/>
    <property type="match status" value="1"/>
</dbReference>
<proteinExistence type="predicted"/>
<feature type="region of interest" description="Disordered" evidence="2">
    <location>
        <begin position="25"/>
        <end position="53"/>
    </location>
</feature>
<dbReference type="Gene3D" id="3.40.190.10">
    <property type="entry name" value="Periplasmic binding protein-like II"/>
    <property type="match status" value="2"/>
</dbReference>
<evidence type="ECO:0000313" key="4">
    <source>
        <dbReference type="Proteomes" id="UP000593601"/>
    </source>
</evidence>
<evidence type="ECO:0000313" key="3">
    <source>
        <dbReference type="EMBL" id="QOV18781.1"/>
    </source>
</evidence>
<dbReference type="PANTHER" id="PTHR43649:SF33">
    <property type="entry name" value="POLYGALACTURONAN_RHAMNOGALACTURONAN-BINDING PROTEIN YTCQ"/>
    <property type="match status" value="1"/>
</dbReference>
<evidence type="ECO:0000256" key="1">
    <source>
        <dbReference type="ARBA" id="ARBA00022729"/>
    </source>
</evidence>
<dbReference type="RefSeq" id="WP_193735143.1">
    <property type="nucleotide sequence ID" value="NZ_CP063304.1"/>
</dbReference>
<dbReference type="Proteomes" id="UP000593601">
    <property type="component" value="Chromosome"/>
</dbReference>
<feature type="compositionally biased region" description="Basic and acidic residues" evidence="2">
    <location>
        <begin position="43"/>
        <end position="53"/>
    </location>
</feature>
<keyword evidence="1" id="KW-0732">Signal</keyword>
<sequence>MKRWKGILSLVLVSAVSLSGCFMKKESPSTQETDNGSSGVSAEAKEVKDLTEEEKTKKYDPAITLSFNKEEVVTDYPDGQDAENNDMYKMWEDVMGIKVKNKILTPPASMTEKMQLAISSNDIPDFGIVDNTMLASLVKNDMVEDMTNIYDSWATNVLKNISEQSDKILFEPTTYDGKCMAIPVVNSLGDTYPILYIRKDWMDALNLSEPKTMDDVFDMAMKFTQEDPDGNGKDDTYGLYMDKDLTGLDYIMASYGAYTNDDFWIEGKDGEFKAGCTDEKAKKPLENLQKLYKAGGIDKEFAVKEPQKALEGVAAGKIGIYVGLFFNPLGEMKDCVANIEGADWAAVKMPAEKEGEDYLPGVKPNVYGYMYAKKGIEHPEAVVVMLNHLADRYASEYAEKSYSTFGDKYNELAAKDEIRTSGPNNLMPFQMATNINWGEKFTEALDAGEKHVEGKDEDYQNVLNTDLPPEMQWAWKKVYLDAYLKIDFDHVKYSDYTGAPTETATKTASILKTQKLKDFVSIIMGEDIDYFDKFVKTYNDIGASQICKEIEETKNK</sequence>
<dbReference type="PROSITE" id="PS51257">
    <property type="entry name" value="PROKAR_LIPOPROTEIN"/>
    <property type="match status" value="1"/>
</dbReference>
<dbReference type="KEGG" id="bliq:INP51_12330"/>
<protein>
    <submittedName>
        <fullName evidence="3">Extracellular solute-binding protein</fullName>
    </submittedName>
</protein>
<keyword evidence="4" id="KW-1185">Reference proteome</keyword>
<dbReference type="PANTHER" id="PTHR43649">
    <property type="entry name" value="ARABINOSE-BINDING PROTEIN-RELATED"/>
    <property type="match status" value="1"/>
</dbReference>
<reference evidence="3 4" key="1">
    <citation type="submission" date="2020-10" db="EMBL/GenBank/DDBJ databases">
        <title>Blautia liquoris sp.nov., isolated from the mud in a fermentation cellar used for the production of Chinese strong-flavoured liquor.</title>
        <authorList>
            <person name="Lu L."/>
        </authorList>
    </citation>
    <scope>NUCLEOTIDE SEQUENCE [LARGE SCALE GENOMIC DNA]</scope>
    <source>
        <strain evidence="3 4">LZLJ-3</strain>
    </source>
</reference>
<evidence type="ECO:0000256" key="2">
    <source>
        <dbReference type="SAM" id="MobiDB-lite"/>
    </source>
</evidence>
<name>A0A7M2RFM1_9FIRM</name>
<dbReference type="AlphaFoldDB" id="A0A7M2RFM1"/>
<dbReference type="EMBL" id="CP063304">
    <property type="protein sequence ID" value="QOV18781.1"/>
    <property type="molecule type" value="Genomic_DNA"/>
</dbReference>
<accession>A0A7M2RFM1</accession>